<feature type="binding site" evidence="9">
    <location>
        <begin position="398"/>
        <end position="401"/>
    </location>
    <ligand>
        <name>FAD</name>
        <dbReference type="ChEBI" id="CHEBI:57692"/>
    </ligand>
</feature>
<comment type="cofactor">
    <cofactor evidence="2 9">
        <name>FAD</name>
        <dbReference type="ChEBI" id="CHEBI:57692"/>
    </cofactor>
</comment>
<feature type="binding site" evidence="9">
    <location>
        <position position="139"/>
    </location>
    <ligand>
        <name>FMN</name>
        <dbReference type="ChEBI" id="CHEBI:58210"/>
    </ligand>
</feature>
<feature type="binding site" evidence="9">
    <location>
        <begin position="553"/>
        <end position="554"/>
    </location>
    <ligand>
        <name>NADP(+)</name>
        <dbReference type="ChEBI" id="CHEBI:58349"/>
    </ligand>
</feature>
<protein>
    <recommendedName>
        <fullName evidence="9">NADPH-dependent diflavin oxidoreductase 1</fullName>
        <ecNumber evidence="9">1.18.1.-</ecNumber>
    </recommendedName>
    <alternativeName>
        <fullName evidence="9">NADPH-dependent FMN and FAD-containing oxidoreductase</fullName>
    </alternativeName>
</protein>
<keyword evidence="13" id="KW-1185">Reference proteome</keyword>
<comment type="subunit">
    <text evidence="9">Interacts with DRE2; as part of the cytosolic iron-sulfur (Fe-S) protein assembly (CIA) machinery.</text>
</comment>
<dbReference type="Gene3D" id="1.20.990.10">
    <property type="entry name" value="NADPH-cytochrome p450 Reductase, Chain A, domain 3"/>
    <property type="match status" value="1"/>
</dbReference>
<dbReference type="Proteomes" id="UP000016924">
    <property type="component" value="Unassembled WGS sequence"/>
</dbReference>
<name>R7Z343_CONA1</name>
<dbReference type="Pfam" id="PF00667">
    <property type="entry name" value="FAD_binding_1"/>
    <property type="match status" value="1"/>
</dbReference>
<dbReference type="AlphaFoldDB" id="R7Z343"/>
<dbReference type="InterPro" id="IPR023173">
    <property type="entry name" value="NADPH_Cyt_P450_Rdtase_alpha"/>
</dbReference>
<dbReference type="SUPFAM" id="SSF52218">
    <property type="entry name" value="Flavoproteins"/>
    <property type="match status" value="1"/>
</dbReference>
<comment type="similarity">
    <text evidence="9">Belongs to the NADPH-dependent diflavin oxidoreductase NDOR1 family.</text>
</comment>
<reference evidence="13" key="1">
    <citation type="submission" date="2012-06" db="EMBL/GenBank/DDBJ databases">
        <title>The genome sequence of Coniosporium apollinis CBS 100218.</title>
        <authorList>
            <consortium name="The Broad Institute Genome Sequencing Platform"/>
            <person name="Cuomo C."/>
            <person name="Gorbushina A."/>
            <person name="Noack S."/>
            <person name="Walker B."/>
            <person name="Young S.K."/>
            <person name="Zeng Q."/>
            <person name="Gargeya S."/>
            <person name="Fitzgerald M."/>
            <person name="Haas B."/>
            <person name="Abouelleil A."/>
            <person name="Alvarado L."/>
            <person name="Arachchi H.M."/>
            <person name="Berlin A.M."/>
            <person name="Chapman S.B."/>
            <person name="Goldberg J."/>
            <person name="Griggs A."/>
            <person name="Gujja S."/>
            <person name="Hansen M."/>
            <person name="Howarth C."/>
            <person name="Imamovic A."/>
            <person name="Larimer J."/>
            <person name="McCowan C."/>
            <person name="Montmayeur A."/>
            <person name="Murphy C."/>
            <person name="Neiman D."/>
            <person name="Pearson M."/>
            <person name="Priest M."/>
            <person name="Roberts A."/>
            <person name="Saif S."/>
            <person name="Shea T."/>
            <person name="Sisk P."/>
            <person name="Sykes S."/>
            <person name="Wortman J."/>
            <person name="Nusbaum C."/>
            <person name="Birren B."/>
        </authorList>
    </citation>
    <scope>NUCLEOTIDE SEQUENCE [LARGE SCALE GENOMIC DNA]</scope>
    <source>
        <strain evidence="13">CBS 100218</strain>
    </source>
</reference>
<dbReference type="Gene3D" id="3.40.50.80">
    <property type="entry name" value="Nucleotide-binding domain of ferredoxin-NADP reductase (FNR) module"/>
    <property type="match status" value="1"/>
</dbReference>
<comment type="similarity">
    <text evidence="9">In the C-terminal section; belongs to the flavoprotein pyridine nucleotide cytochrome reductase family.</text>
</comment>
<dbReference type="GO" id="GO:0097361">
    <property type="term" value="C:cytosolic [4Fe-4S] assembly targeting complex"/>
    <property type="evidence" value="ECO:0007669"/>
    <property type="project" value="EnsemblFungi"/>
</dbReference>
<dbReference type="EMBL" id="JH767595">
    <property type="protein sequence ID" value="EON68356.1"/>
    <property type="molecule type" value="Genomic_DNA"/>
</dbReference>
<dbReference type="InterPro" id="IPR001094">
    <property type="entry name" value="Flavdoxin-like"/>
</dbReference>
<comment type="catalytic activity">
    <reaction evidence="9">
        <text>2 oxidized [2Fe-2S]-[protein] + NADPH = 2 reduced [2Fe-2S]-[protein] + NADP(+) + H(+)</text>
        <dbReference type="Rhea" id="RHEA:67716"/>
        <dbReference type="Rhea" id="RHEA-COMP:17327"/>
        <dbReference type="Rhea" id="RHEA-COMP:17328"/>
        <dbReference type="ChEBI" id="CHEBI:15378"/>
        <dbReference type="ChEBI" id="CHEBI:33737"/>
        <dbReference type="ChEBI" id="CHEBI:33738"/>
        <dbReference type="ChEBI" id="CHEBI:57783"/>
        <dbReference type="ChEBI" id="CHEBI:58349"/>
    </reaction>
</comment>
<feature type="binding site" evidence="9">
    <location>
        <position position="368"/>
    </location>
    <ligand>
        <name>FAD</name>
        <dbReference type="ChEBI" id="CHEBI:57692"/>
    </ligand>
</feature>
<keyword evidence="7 9" id="KW-0521">NADP</keyword>
<dbReference type="Pfam" id="PF00175">
    <property type="entry name" value="NAD_binding_1"/>
    <property type="match status" value="1"/>
</dbReference>
<dbReference type="InterPro" id="IPR028879">
    <property type="entry name" value="NDOR1"/>
</dbReference>
<dbReference type="PRINTS" id="PR00371">
    <property type="entry name" value="FPNCR"/>
</dbReference>
<evidence type="ECO:0000256" key="3">
    <source>
        <dbReference type="ARBA" id="ARBA00022490"/>
    </source>
</evidence>
<keyword evidence="9" id="KW-0496">Mitochondrion</keyword>
<dbReference type="GO" id="GO:0005829">
    <property type="term" value="C:cytosol"/>
    <property type="evidence" value="ECO:0007669"/>
    <property type="project" value="EnsemblFungi"/>
</dbReference>
<keyword evidence="4 9" id="KW-0285">Flavoprotein</keyword>
<evidence type="ECO:0000256" key="8">
    <source>
        <dbReference type="ARBA" id="ARBA00023002"/>
    </source>
</evidence>
<dbReference type="RefSeq" id="XP_007783673.1">
    <property type="nucleotide sequence ID" value="XM_007785483.1"/>
</dbReference>
<dbReference type="OMA" id="DIMSIPR"/>
<evidence type="ECO:0000256" key="2">
    <source>
        <dbReference type="ARBA" id="ARBA00001974"/>
    </source>
</evidence>
<dbReference type="GO" id="GO:0050660">
    <property type="term" value="F:flavin adenine dinucleotide binding"/>
    <property type="evidence" value="ECO:0007669"/>
    <property type="project" value="UniProtKB-UniRule"/>
</dbReference>
<dbReference type="InterPro" id="IPR017938">
    <property type="entry name" value="Riboflavin_synthase-like_b-brl"/>
</dbReference>
<evidence type="ECO:0000313" key="12">
    <source>
        <dbReference type="EMBL" id="EON68356.1"/>
    </source>
</evidence>
<dbReference type="SUPFAM" id="SSF52343">
    <property type="entry name" value="Ferredoxin reductase-like, C-terminal NADP-linked domain"/>
    <property type="match status" value="1"/>
</dbReference>
<dbReference type="STRING" id="1168221.R7Z343"/>
<keyword evidence="8 9" id="KW-0560">Oxidoreductase</keyword>
<dbReference type="PANTHER" id="PTHR19384">
    <property type="entry name" value="NITRIC OXIDE SYNTHASE-RELATED"/>
    <property type="match status" value="1"/>
</dbReference>
<accession>R7Z343</accession>
<evidence type="ECO:0000256" key="9">
    <source>
        <dbReference type="HAMAP-Rule" id="MF_03178"/>
    </source>
</evidence>
<keyword evidence="3 9" id="KW-0963">Cytoplasm</keyword>
<dbReference type="GO" id="GO:0045429">
    <property type="term" value="P:positive regulation of nitric oxide biosynthetic process"/>
    <property type="evidence" value="ECO:0007669"/>
    <property type="project" value="EnsemblFungi"/>
</dbReference>
<dbReference type="PANTHER" id="PTHR19384:SF10">
    <property type="entry name" value="NADPH-DEPENDENT DIFLAVIN OXIDOREDUCTASE 1"/>
    <property type="match status" value="1"/>
</dbReference>
<gene>
    <name evidence="9" type="primary">TAH18</name>
    <name evidence="12" type="ORF">W97_07614</name>
</gene>
<dbReference type="InterPro" id="IPR017927">
    <property type="entry name" value="FAD-bd_FR_type"/>
</dbReference>
<dbReference type="FunFam" id="3.40.50.80:FF:000030">
    <property type="entry name" value="NADPH-dependent diflavin oxidoreductase 1"/>
    <property type="match status" value="1"/>
</dbReference>
<dbReference type="InterPro" id="IPR039261">
    <property type="entry name" value="FNR_nucleotide-bd"/>
</dbReference>
<sequence length="634" mass="71415">MATSSEVPPGRTALILYGSETGNAQDVAEELGRLTERLRFATQVSNLNSVQLNQLLHHSVVIIAISTTGQGDLPANAQTFWRALRSVRLRPGCLQPVRFTTFGLGDTSYPKFNWASRKLYNRLVQLGAQPIHDRGEADEQHPEGVDGSFLPWSLDLRQTLLDHYPLPHGVEPIPDDVLLQPKWILDFADQECVEASPDKDLPPEDLLPIPGFLTATILDNRRLTSPTHWQDVRHLTLSTPTPTPYAPGDVLTIYPKNFPSDVSEFLSTQNWTSIADRPLTFKPTFPSTHASNLSTYPPAPLSHLFLPPGTLTLRTLFQNYLDIMSIPRRSFFALLAHFTTDADQRDRLVEFTDPALVDELYDYTTRPRRSILEVLQEFDTVKLPWQWACAILPALRGRQFSIASGGRLKAGLQSSGGGTRIELLVAIVKYRTVIKRLRQGVCTRYIASLWPGQRINVTLQRGGLNTSRAEAKRPVVMVGPGTGVAPMRSLIYERMTWQEEDDERKGRSGGGQGEGGGDVLFFGCRNEKADFLFRDEWERLREEAGLDFFAAFSRDQRQKVYVQDLVRQQSRLVYDALTTRNGLVYICGSSGKMPQAVREALIEVFQKEGALEREDAERYLLSMEKAGRYKQETW</sequence>
<evidence type="ECO:0000256" key="7">
    <source>
        <dbReference type="ARBA" id="ARBA00022857"/>
    </source>
</evidence>
<dbReference type="HOGENOM" id="CLU_001570_17_6_1"/>
<dbReference type="InterPro" id="IPR003097">
    <property type="entry name" value="CysJ-like_FAD-binding"/>
</dbReference>
<evidence type="ECO:0000259" key="10">
    <source>
        <dbReference type="PROSITE" id="PS50902"/>
    </source>
</evidence>
<dbReference type="GO" id="GO:0016226">
    <property type="term" value="P:iron-sulfur cluster assembly"/>
    <property type="evidence" value="ECO:0007669"/>
    <property type="project" value="UniProtKB-UniRule"/>
</dbReference>
<dbReference type="GO" id="GO:0010181">
    <property type="term" value="F:FMN binding"/>
    <property type="evidence" value="ECO:0007669"/>
    <property type="project" value="UniProtKB-UniRule"/>
</dbReference>
<dbReference type="GO" id="GO:0160246">
    <property type="term" value="F:NADPH-iron-sulfur [2Fe-2S] protein oxidoreductase activity"/>
    <property type="evidence" value="ECO:0007669"/>
    <property type="project" value="EnsemblFungi"/>
</dbReference>
<dbReference type="InterPro" id="IPR029039">
    <property type="entry name" value="Flavoprotein-like_sf"/>
</dbReference>
<comment type="similarity">
    <text evidence="9">In the N-terminal section; belongs to the flavodoxin family.</text>
</comment>
<evidence type="ECO:0000259" key="11">
    <source>
        <dbReference type="PROSITE" id="PS51384"/>
    </source>
</evidence>
<dbReference type="InterPro" id="IPR001709">
    <property type="entry name" value="Flavoprot_Pyr_Nucl_cyt_Rdtase"/>
</dbReference>
<comment type="caution">
    <text evidence="9">Lacks conserved residue(s) required for the propagation of feature annotation.</text>
</comment>
<dbReference type="InterPro" id="IPR001433">
    <property type="entry name" value="OxRdtase_FAD/NAD-bd"/>
</dbReference>
<dbReference type="PROSITE" id="PS50902">
    <property type="entry name" value="FLAVODOXIN_LIKE"/>
    <property type="match status" value="1"/>
</dbReference>
<feature type="domain" description="FAD-binding FR-type" evidence="11">
    <location>
        <begin position="210"/>
        <end position="467"/>
    </location>
</feature>
<feature type="binding site" evidence="9">
    <location>
        <position position="482"/>
    </location>
    <ligand>
        <name>NADP(+)</name>
        <dbReference type="ChEBI" id="CHEBI:58349"/>
    </ligand>
</feature>
<feature type="binding site" evidence="9">
    <location>
        <begin position="104"/>
        <end position="113"/>
    </location>
    <ligand>
        <name>FMN</name>
        <dbReference type="ChEBI" id="CHEBI:58210"/>
    </ligand>
</feature>
<evidence type="ECO:0000256" key="1">
    <source>
        <dbReference type="ARBA" id="ARBA00001917"/>
    </source>
</evidence>
<feature type="binding site" evidence="9">
    <location>
        <begin position="66"/>
        <end position="69"/>
    </location>
    <ligand>
        <name>FMN</name>
        <dbReference type="ChEBI" id="CHEBI:58210"/>
    </ligand>
</feature>
<dbReference type="eggNOG" id="KOG1159">
    <property type="taxonomic scope" value="Eukaryota"/>
</dbReference>
<dbReference type="GO" id="GO:0005739">
    <property type="term" value="C:mitochondrion"/>
    <property type="evidence" value="ECO:0007669"/>
    <property type="project" value="UniProtKB-SubCell"/>
</dbReference>
<dbReference type="PRINTS" id="PR00369">
    <property type="entry name" value="FLAVODOXIN"/>
</dbReference>
<feature type="binding site" evidence="9">
    <location>
        <begin position="440"/>
        <end position="443"/>
    </location>
    <ligand>
        <name>FAD</name>
        <dbReference type="ChEBI" id="CHEBI:57692"/>
    </ligand>
</feature>
<comment type="function">
    <text evidence="9">NADPH-dependent reductase which is a central component of the cytosolic iron-sulfur (Fe-S) protein assembly (CIA) machinery. Transfers electrons from NADPH via its FAD and FMN prosthetic groups to the [2Fe-2S] cluster of DRE2, another key component of the CIA machinery. In turn, this reduced cluster provides electrons for assembly of cytosolic iron-sulfur cluster proteins. Positively controls H(2)O(2)-induced cell death.</text>
</comment>
<evidence type="ECO:0000256" key="6">
    <source>
        <dbReference type="ARBA" id="ARBA00022827"/>
    </source>
</evidence>
<evidence type="ECO:0000256" key="4">
    <source>
        <dbReference type="ARBA" id="ARBA00022630"/>
    </source>
</evidence>
<keyword evidence="5 9" id="KW-0288">FMN</keyword>
<dbReference type="EC" id="1.18.1.-" evidence="9"/>
<feature type="binding site" evidence="9">
    <location>
        <position position="634"/>
    </location>
    <ligand>
        <name>FAD</name>
        <dbReference type="ChEBI" id="CHEBI:57692"/>
    </ligand>
</feature>
<dbReference type="Pfam" id="PF00258">
    <property type="entry name" value="Flavodoxin_1"/>
    <property type="match status" value="1"/>
</dbReference>
<dbReference type="GO" id="GO:0006809">
    <property type="term" value="P:nitric oxide biosynthetic process"/>
    <property type="evidence" value="ECO:0007669"/>
    <property type="project" value="EnsemblFungi"/>
</dbReference>
<comment type="subcellular location">
    <subcellularLocation>
        <location evidence="9">Cytoplasm</location>
    </subcellularLocation>
    <subcellularLocation>
        <location evidence="9">Mitochondrion</location>
    </subcellularLocation>
    <text evidence="9">Relocalizes to mitochondria after H(2)O(2) exposure.</text>
</comment>
<organism evidence="12 13">
    <name type="scientific">Coniosporium apollinis (strain CBS 100218)</name>
    <name type="common">Rock-inhabiting black yeast</name>
    <dbReference type="NCBI Taxonomy" id="1168221"/>
    <lineage>
        <taxon>Eukaryota</taxon>
        <taxon>Fungi</taxon>
        <taxon>Dikarya</taxon>
        <taxon>Ascomycota</taxon>
        <taxon>Pezizomycotina</taxon>
        <taxon>Dothideomycetes</taxon>
        <taxon>Dothideomycetes incertae sedis</taxon>
        <taxon>Coniosporium</taxon>
    </lineage>
</organism>
<proteinExistence type="inferred from homology"/>
<dbReference type="GO" id="GO:0050661">
    <property type="term" value="F:NADP binding"/>
    <property type="evidence" value="ECO:0007669"/>
    <property type="project" value="UniProtKB-UniRule"/>
</dbReference>
<dbReference type="GO" id="GO:0034599">
    <property type="term" value="P:cellular response to oxidative stress"/>
    <property type="evidence" value="ECO:0007669"/>
    <property type="project" value="EnsemblFungi"/>
</dbReference>
<evidence type="ECO:0000256" key="5">
    <source>
        <dbReference type="ARBA" id="ARBA00022643"/>
    </source>
</evidence>
<dbReference type="GO" id="GO:0016651">
    <property type="term" value="F:oxidoreductase activity, acting on NAD(P)H"/>
    <property type="evidence" value="ECO:0007669"/>
    <property type="project" value="UniProtKB-UniRule"/>
</dbReference>
<feature type="binding site" evidence="9">
    <location>
        <begin position="559"/>
        <end position="563"/>
    </location>
    <ligand>
        <name>NADP(+)</name>
        <dbReference type="ChEBI" id="CHEBI:58349"/>
    </ligand>
</feature>
<dbReference type="FunFam" id="3.40.50.360:FF:000034">
    <property type="entry name" value="NADPH-dependent diflavin oxidoreductase 1"/>
    <property type="match status" value="1"/>
</dbReference>
<dbReference type="Gene3D" id="2.40.30.10">
    <property type="entry name" value="Translation factors"/>
    <property type="match status" value="1"/>
</dbReference>
<dbReference type="GeneID" id="19904925"/>
<feature type="domain" description="Flavodoxin-like" evidence="10">
    <location>
        <begin position="13"/>
        <end position="157"/>
    </location>
</feature>
<dbReference type="InterPro" id="IPR008254">
    <property type="entry name" value="Flavodoxin/NO_synth"/>
</dbReference>
<comment type="cofactor">
    <cofactor evidence="1 9">
        <name>FMN</name>
        <dbReference type="ChEBI" id="CHEBI:58210"/>
    </cofactor>
</comment>
<feature type="binding site" evidence="9">
    <location>
        <begin position="19"/>
        <end position="24"/>
    </location>
    <ligand>
        <name>FMN</name>
        <dbReference type="ChEBI" id="CHEBI:58210"/>
    </ligand>
</feature>
<dbReference type="OrthoDB" id="1856718at2759"/>
<dbReference type="HAMAP" id="MF_03178">
    <property type="entry name" value="NDOR1"/>
    <property type="match status" value="1"/>
</dbReference>
<dbReference type="PROSITE" id="PS51384">
    <property type="entry name" value="FAD_FR"/>
    <property type="match status" value="1"/>
</dbReference>
<evidence type="ECO:0000313" key="13">
    <source>
        <dbReference type="Proteomes" id="UP000016924"/>
    </source>
</evidence>
<dbReference type="SUPFAM" id="SSF63380">
    <property type="entry name" value="Riboflavin synthase domain-like"/>
    <property type="match status" value="1"/>
</dbReference>
<dbReference type="Gene3D" id="3.40.50.360">
    <property type="match status" value="1"/>
</dbReference>
<keyword evidence="6 9" id="KW-0274">FAD</keyword>